<dbReference type="VEuPathDB" id="FungiDB:PV06_00526"/>
<dbReference type="GO" id="GO:0008270">
    <property type="term" value="F:zinc ion binding"/>
    <property type="evidence" value="ECO:0007669"/>
    <property type="project" value="InterPro"/>
</dbReference>
<keyword evidence="12" id="KW-1185">Reference proteome</keyword>
<evidence type="ECO:0000259" key="10">
    <source>
        <dbReference type="PROSITE" id="PS51340"/>
    </source>
</evidence>
<keyword evidence="8" id="KW-0865">Zymogen</keyword>
<dbReference type="Pfam" id="PF03473">
    <property type="entry name" value="MOSC"/>
    <property type="match status" value="1"/>
</dbReference>
<accession>A0A0D2DZ52</accession>
<dbReference type="PROSITE" id="PS51340">
    <property type="entry name" value="MOSC"/>
    <property type="match status" value="1"/>
</dbReference>
<evidence type="ECO:0000256" key="8">
    <source>
        <dbReference type="ARBA" id="ARBA00023145"/>
    </source>
</evidence>
<keyword evidence="5" id="KW-0378">Hydrolase</keyword>
<evidence type="ECO:0000256" key="1">
    <source>
        <dbReference type="ARBA" id="ARBA00001947"/>
    </source>
</evidence>
<gene>
    <name evidence="11" type="ORF">PV06_00526</name>
</gene>
<dbReference type="STRING" id="215243.A0A0D2DZ52"/>
<organism evidence="11 12">
    <name type="scientific">Exophiala oligosperma</name>
    <dbReference type="NCBI Taxonomy" id="215243"/>
    <lineage>
        <taxon>Eukaryota</taxon>
        <taxon>Fungi</taxon>
        <taxon>Dikarya</taxon>
        <taxon>Ascomycota</taxon>
        <taxon>Pezizomycotina</taxon>
        <taxon>Eurotiomycetes</taxon>
        <taxon>Chaetothyriomycetidae</taxon>
        <taxon>Chaetothyriales</taxon>
        <taxon>Herpotrichiellaceae</taxon>
        <taxon>Exophiala</taxon>
    </lineage>
</organism>
<dbReference type="GO" id="GO:0030170">
    <property type="term" value="F:pyridoxal phosphate binding"/>
    <property type="evidence" value="ECO:0007669"/>
    <property type="project" value="InterPro"/>
</dbReference>
<evidence type="ECO:0000256" key="6">
    <source>
        <dbReference type="ARBA" id="ARBA00022833"/>
    </source>
</evidence>
<evidence type="ECO:0000256" key="2">
    <source>
        <dbReference type="ARBA" id="ARBA00022670"/>
    </source>
</evidence>
<dbReference type="PROSITE" id="PS00546">
    <property type="entry name" value="CYSTEINE_SWITCH"/>
    <property type="match status" value="1"/>
</dbReference>
<evidence type="ECO:0000256" key="5">
    <source>
        <dbReference type="ARBA" id="ARBA00022801"/>
    </source>
</evidence>
<dbReference type="EMBL" id="KN847332">
    <property type="protein sequence ID" value="KIW47870.1"/>
    <property type="molecule type" value="Genomic_DNA"/>
</dbReference>
<keyword evidence="7" id="KW-0482">Metalloprotease</keyword>
<dbReference type="OrthoDB" id="17255at2759"/>
<sequence>MDDTKTKKQRIHIEALWIYPLKGASPIRVESALVDTWGLQYDRIYMLVEQDRKQDNMFKSMSQKRYPKVRREQSTPSRTTLVADPASKPGLFSRAWFQLFRSHIDHLSSRSLQMARLVQTIEIGVSGCPESLVVVNKDSEDRVQMALDPEQVLDLTGVEGLSRRFVTMPFYPRPLQCCDMGDSFANFFTTFMRKPCRLVYRDPNREVYGSRPETGSLLWDRVAPRIWNLKRQYRTALTDAAPLHIITSESLSNLCDLSRGHAIAPERFRPNIMLSGCKAWEEESWKLVEVDGVGRIAITSRCPRCGVPDVKLDTGERDREVQPSTILKKFHTTDPSPEWGDRPMFGMWAIHLFQGNRIHFTYHRAFIQRKRRLANVTIPRPR</sequence>
<protein>
    <recommendedName>
        <fullName evidence="10">MOSC domain-containing protein</fullName>
    </recommendedName>
</protein>
<feature type="region of interest" description="Disordered" evidence="9">
    <location>
        <begin position="62"/>
        <end position="82"/>
    </location>
</feature>
<dbReference type="InterPro" id="IPR021158">
    <property type="entry name" value="Pept_M10A_Zn_BS"/>
</dbReference>
<evidence type="ECO:0000256" key="7">
    <source>
        <dbReference type="ARBA" id="ARBA00023049"/>
    </source>
</evidence>
<name>A0A0D2DZ52_9EURO</name>
<dbReference type="GO" id="GO:0004222">
    <property type="term" value="F:metalloendopeptidase activity"/>
    <property type="evidence" value="ECO:0007669"/>
    <property type="project" value="InterPro"/>
</dbReference>
<dbReference type="GO" id="GO:0006508">
    <property type="term" value="P:proteolysis"/>
    <property type="evidence" value="ECO:0007669"/>
    <property type="project" value="UniProtKB-KW"/>
</dbReference>
<keyword evidence="2" id="KW-0645">Protease</keyword>
<dbReference type="InterPro" id="IPR005302">
    <property type="entry name" value="MoCF_Sase_C"/>
</dbReference>
<evidence type="ECO:0000313" key="11">
    <source>
        <dbReference type="EMBL" id="KIW47870.1"/>
    </source>
</evidence>
<evidence type="ECO:0000256" key="4">
    <source>
        <dbReference type="ARBA" id="ARBA00022729"/>
    </source>
</evidence>
<proteinExistence type="predicted"/>
<feature type="domain" description="MOSC" evidence="10">
    <location>
        <begin position="196"/>
        <end position="382"/>
    </location>
</feature>
<reference evidence="11 12" key="1">
    <citation type="submission" date="2015-01" db="EMBL/GenBank/DDBJ databases">
        <title>The Genome Sequence of Exophiala oligosperma CBS72588.</title>
        <authorList>
            <consortium name="The Broad Institute Genomics Platform"/>
            <person name="Cuomo C."/>
            <person name="de Hoog S."/>
            <person name="Gorbushina A."/>
            <person name="Stielow B."/>
            <person name="Teixiera M."/>
            <person name="Abouelleil A."/>
            <person name="Chapman S.B."/>
            <person name="Priest M."/>
            <person name="Young S.K."/>
            <person name="Wortman J."/>
            <person name="Nusbaum C."/>
            <person name="Birren B."/>
        </authorList>
    </citation>
    <scope>NUCLEOTIDE SEQUENCE [LARGE SCALE GENOMIC DNA]</scope>
    <source>
        <strain evidence="11 12">CBS 72588</strain>
    </source>
</reference>
<comment type="cofactor">
    <cofactor evidence="1">
        <name>Zn(2+)</name>
        <dbReference type="ChEBI" id="CHEBI:29105"/>
    </cofactor>
</comment>
<dbReference type="RefSeq" id="XP_016268086.1">
    <property type="nucleotide sequence ID" value="XM_016401033.1"/>
</dbReference>
<dbReference type="InterPro" id="IPR011037">
    <property type="entry name" value="Pyrv_Knase-like_insert_dom_sf"/>
</dbReference>
<keyword evidence="3" id="KW-0479">Metal-binding</keyword>
<dbReference type="GO" id="GO:0031012">
    <property type="term" value="C:extracellular matrix"/>
    <property type="evidence" value="ECO:0007669"/>
    <property type="project" value="InterPro"/>
</dbReference>
<keyword evidence="4" id="KW-0732">Signal</keyword>
<dbReference type="HOGENOM" id="CLU_028286_1_0_1"/>
<keyword evidence="6" id="KW-0862">Zinc</keyword>
<evidence type="ECO:0000256" key="3">
    <source>
        <dbReference type="ARBA" id="ARBA00022723"/>
    </source>
</evidence>
<dbReference type="InterPro" id="IPR005303">
    <property type="entry name" value="MOCOS_middle"/>
</dbReference>
<evidence type="ECO:0000256" key="9">
    <source>
        <dbReference type="SAM" id="MobiDB-lite"/>
    </source>
</evidence>
<dbReference type="SUPFAM" id="SSF141673">
    <property type="entry name" value="MOSC N-terminal domain-like"/>
    <property type="match status" value="1"/>
</dbReference>
<dbReference type="Proteomes" id="UP000053342">
    <property type="component" value="Unassembled WGS sequence"/>
</dbReference>
<dbReference type="AlphaFoldDB" id="A0A0D2DZ52"/>
<evidence type="ECO:0000313" key="12">
    <source>
        <dbReference type="Proteomes" id="UP000053342"/>
    </source>
</evidence>
<dbReference type="GeneID" id="27352600"/>
<dbReference type="SUPFAM" id="SSF50800">
    <property type="entry name" value="PK beta-barrel domain-like"/>
    <property type="match status" value="1"/>
</dbReference>
<dbReference type="Pfam" id="PF03476">
    <property type="entry name" value="MOSC_N"/>
    <property type="match status" value="1"/>
</dbReference>
<dbReference type="GO" id="GO:0030151">
    <property type="term" value="F:molybdenum ion binding"/>
    <property type="evidence" value="ECO:0007669"/>
    <property type="project" value="InterPro"/>
</dbReference>